<gene>
    <name evidence="9" type="ORF">H696_00419</name>
</gene>
<feature type="region of interest" description="Disordered" evidence="6">
    <location>
        <begin position="555"/>
        <end position="583"/>
    </location>
</feature>
<evidence type="ECO:0000313" key="9">
    <source>
        <dbReference type="EMBL" id="KCV72844.1"/>
    </source>
</evidence>
<keyword evidence="4 5" id="KW-0539">Nucleus</keyword>
<reference evidence="9" key="1">
    <citation type="submission" date="2013-04" db="EMBL/GenBank/DDBJ databases">
        <title>The Genome Sequence of Fonticula alba ATCC 38817.</title>
        <authorList>
            <consortium name="The Broad Institute Genomics Platform"/>
            <person name="Russ C."/>
            <person name="Cuomo C."/>
            <person name="Burger G."/>
            <person name="Gray M.W."/>
            <person name="Holland P.W.H."/>
            <person name="King N."/>
            <person name="Lang F.B.F."/>
            <person name="Roger A.J."/>
            <person name="Ruiz-Trillo I."/>
            <person name="Brown M."/>
            <person name="Walker B."/>
            <person name="Young S."/>
            <person name="Zeng Q."/>
            <person name="Gargeya S."/>
            <person name="Fitzgerald M."/>
            <person name="Haas B."/>
            <person name="Abouelleil A."/>
            <person name="Allen A.W."/>
            <person name="Alvarado L."/>
            <person name="Arachchi H.M."/>
            <person name="Berlin A.M."/>
            <person name="Chapman S.B."/>
            <person name="Gainer-Dewar J."/>
            <person name="Goldberg J."/>
            <person name="Griggs A."/>
            <person name="Gujja S."/>
            <person name="Hansen M."/>
            <person name="Howarth C."/>
            <person name="Imamovic A."/>
            <person name="Ireland A."/>
            <person name="Larimer J."/>
            <person name="McCowan C."/>
            <person name="Murphy C."/>
            <person name="Pearson M."/>
            <person name="Poon T.W."/>
            <person name="Priest M."/>
            <person name="Roberts A."/>
            <person name="Saif S."/>
            <person name="Shea T."/>
            <person name="Sisk P."/>
            <person name="Sykes S."/>
            <person name="Wortman J."/>
            <person name="Nusbaum C."/>
            <person name="Birren B."/>
        </authorList>
    </citation>
    <scope>NUCLEOTIDE SEQUENCE [LARGE SCALE GENOMIC DNA]</scope>
    <source>
        <strain evidence="9">ATCC 38817</strain>
    </source>
</reference>
<sequence>MSDDVTESLRSLIPADAPAGAPGGRHVWRVPAALAASSAAGPGRANVGGVLGTADSELGDASLDETYYARLMRQVEATSGPPPKRGRGRPRKEGVLRPPTRRMRHLGPDRRAAIDLSSSEGEEDPNDMLESLGRLHAAARAAANPGDLVPPMDRLARLDELARQPSRKRARGGPEPGATKVTGLLRKAVTAAGLKSRPGARPPGAGPDTGPEEADASNDTASSGEDTEVTEEEASEYDEEEDEEEEEEEEDEEEAEEEEEDGGNDDEPTSSSPAPEDPNDEEDGGYFANLGRSSTTPSNTLSKWPALDPAVLQSALSTATDGLFDGHRAALVDAIGSEDAFSTWLGGLRAGFSQLLFGFGSKHRLLERFADWAADRCPAACVVEINGFFPLVNFRAVLAGILSLLEIPHSVQPPPQFKHVADQADYIASYFNRFCDLGLIIVVHNIDGRGLRTTVTQNALAVLAASRGIGVIASADHISTPLLWDTASITKFNWIWRDATTYCPYMAEISFEGSVIGRKTELSIQGAAFVMRSMTALTREIFLLLAEQQLERMRAAGGGGDGAGSQDSSGAVDSRPRSARAHSHHPARFGLPFDVLFLAAADAFLVSSEQRLHEQLKEFIDHRLVVVHRLSGLGSSGTGGGGGSIDAAGLGTGAGGEDLSLAVMAAAAGSLGATDVLYIPLDADALSQVISQTRAM</sequence>
<keyword evidence="3 5" id="KW-0235">DNA replication</keyword>
<evidence type="ECO:0000259" key="8">
    <source>
        <dbReference type="Pfam" id="PF24882"/>
    </source>
</evidence>
<dbReference type="GeneID" id="20525144"/>
<dbReference type="InterPro" id="IPR007220">
    <property type="entry name" value="ORC2"/>
</dbReference>
<proteinExistence type="inferred from homology"/>
<dbReference type="OMA" id="DEAFNEY"/>
<dbReference type="RefSeq" id="XP_009492545.1">
    <property type="nucleotide sequence ID" value="XM_009494270.1"/>
</dbReference>
<feature type="domain" description="Origin recognition complex subunit 2 winged-helix" evidence="8">
    <location>
        <begin position="585"/>
        <end position="629"/>
    </location>
</feature>
<comment type="subcellular location">
    <subcellularLocation>
        <location evidence="1 5">Nucleus</location>
    </subcellularLocation>
</comment>
<comment type="subunit">
    <text evidence="5">Component of the origin recognition complex (ORC).</text>
</comment>
<dbReference type="Pfam" id="PF04084">
    <property type="entry name" value="RecA-like_ORC2"/>
    <property type="match status" value="1"/>
</dbReference>
<keyword evidence="10" id="KW-1185">Reference proteome</keyword>
<dbReference type="AlphaFoldDB" id="A0A058ZEP7"/>
<dbReference type="STRING" id="691883.A0A058ZEP7"/>
<feature type="compositionally biased region" description="Acidic residues" evidence="6">
    <location>
        <begin position="225"/>
        <end position="268"/>
    </location>
</feature>
<feature type="region of interest" description="Disordered" evidence="6">
    <location>
        <begin position="159"/>
        <end position="301"/>
    </location>
</feature>
<evidence type="ECO:0000256" key="4">
    <source>
        <dbReference type="ARBA" id="ARBA00023242"/>
    </source>
</evidence>
<organism evidence="9">
    <name type="scientific">Fonticula alba</name>
    <name type="common">Slime mold</name>
    <dbReference type="NCBI Taxonomy" id="691883"/>
    <lineage>
        <taxon>Eukaryota</taxon>
        <taxon>Rotosphaerida</taxon>
        <taxon>Fonticulaceae</taxon>
        <taxon>Fonticula</taxon>
    </lineage>
</organism>
<evidence type="ECO:0000256" key="1">
    <source>
        <dbReference type="ARBA" id="ARBA00004123"/>
    </source>
</evidence>
<dbReference type="GO" id="GO:0006260">
    <property type="term" value="P:DNA replication"/>
    <property type="evidence" value="ECO:0007669"/>
    <property type="project" value="UniProtKB-UniRule"/>
</dbReference>
<evidence type="ECO:0000256" key="2">
    <source>
        <dbReference type="ARBA" id="ARBA00007421"/>
    </source>
</evidence>
<feature type="compositionally biased region" description="Polar residues" evidence="6">
    <location>
        <begin position="291"/>
        <end position="301"/>
    </location>
</feature>
<dbReference type="OrthoDB" id="346673at2759"/>
<name>A0A058ZEP7_FONAL</name>
<dbReference type="EMBL" id="KB932201">
    <property type="protein sequence ID" value="KCV72844.1"/>
    <property type="molecule type" value="Genomic_DNA"/>
</dbReference>
<accession>A0A058ZEP7</accession>
<dbReference type="GO" id="GO:0003688">
    <property type="term" value="F:DNA replication origin binding"/>
    <property type="evidence" value="ECO:0007669"/>
    <property type="project" value="UniProtKB-UniRule"/>
</dbReference>
<dbReference type="InterPro" id="IPR056772">
    <property type="entry name" value="RecA-like_ORC2"/>
</dbReference>
<evidence type="ECO:0000256" key="5">
    <source>
        <dbReference type="RuleBase" id="RU368084"/>
    </source>
</evidence>
<comment type="function">
    <text evidence="5">Component of the origin recognition complex (ORC) that binds origins of replication. DNA-binding is ATP-dependent. ORC is required to assemble the pre-replication complex necessary to initiate DNA replication.</text>
</comment>
<evidence type="ECO:0000313" key="10">
    <source>
        <dbReference type="Proteomes" id="UP000030693"/>
    </source>
</evidence>
<dbReference type="Proteomes" id="UP000030693">
    <property type="component" value="Unassembled WGS sequence"/>
</dbReference>
<dbReference type="InterPro" id="IPR056773">
    <property type="entry name" value="WHD_ORC2"/>
</dbReference>
<dbReference type="PANTHER" id="PTHR14052:SF0">
    <property type="entry name" value="ORIGIN RECOGNITION COMPLEX SUBUNIT 2"/>
    <property type="match status" value="1"/>
</dbReference>
<dbReference type="eggNOG" id="KOG2928">
    <property type="taxonomic scope" value="Eukaryota"/>
</dbReference>
<dbReference type="PANTHER" id="PTHR14052">
    <property type="entry name" value="ORIGIN RECOGNITION COMPLEX SUBUNIT 2"/>
    <property type="match status" value="1"/>
</dbReference>
<protein>
    <recommendedName>
        <fullName evidence="5">Origin recognition complex subunit 2</fullName>
    </recommendedName>
</protein>
<feature type="domain" description="Origin recognition complex subunit 2 RecA-like" evidence="7">
    <location>
        <begin position="338"/>
        <end position="499"/>
    </location>
</feature>
<evidence type="ECO:0000256" key="6">
    <source>
        <dbReference type="SAM" id="MobiDB-lite"/>
    </source>
</evidence>
<evidence type="ECO:0000256" key="3">
    <source>
        <dbReference type="ARBA" id="ARBA00022705"/>
    </source>
</evidence>
<dbReference type="GO" id="GO:0005664">
    <property type="term" value="C:nuclear origin of replication recognition complex"/>
    <property type="evidence" value="ECO:0007669"/>
    <property type="project" value="UniProtKB-UniRule"/>
</dbReference>
<evidence type="ECO:0000259" key="7">
    <source>
        <dbReference type="Pfam" id="PF04084"/>
    </source>
</evidence>
<feature type="region of interest" description="Disordered" evidence="6">
    <location>
        <begin position="1"/>
        <end position="23"/>
    </location>
</feature>
<comment type="similarity">
    <text evidence="2 5">Belongs to the ORC2 family.</text>
</comment>
<feature type="compositionally biased region" description="Low complexity" evidence="6">
    <location>
        <begin position="564"/>
        <end position="573"/>
    </location>
</feature>
<dbReference type="Pfam" id="PF24882">
    <property type="entry name" value="WHD_ORC2"/>
    <property type="match status" value="1"/>
</dbReference>
<feature type="region of interest" description="Disordered" evidence="6">
    <location>
        <begin position="73"/>
        <end position="129"/>
    </location>
</feature>